<dbReference type="RefSeq" id="WP_126760772.1">
    <property type="nucleotide sequence ID" value="NZ_JBHLTZ010000004.1"/>
</dbReference>
<protein>
    <recommendedName>
        <fullName evidence="4">Polysaccharide chain length determinant N-terminal domain-containing protein</fullName>
    </recommendedName>
</protein>
<keyword evidence="1" id="KW-0812">Transmembrane</keyword>
<proteinExistence type="predicted"/>
<dbReference type="OrthoDB" id="9831643at2"/>
<dbReference type="AlphaFoldDB" id="A0A432XYM7"/>
<feature type="transmembrane region" description="Helical" evidence="1">
    <location>
        <begin position="239"/>
        <end position="261"/>
    </location>
</feature>
<dbReference type="Proteomes" id="UP000287198">
    <property type="component" value="Unassembled WGS sequence"/>
</dbReference>
<reference evidence="3" key="1">
    <citation type="journal article" date="2018" name="Front. Microbiol.">
        <title>Genome-Based Analysis Reveals the Taxonomy and Diversity of the Family Idiomarinaceae.</title>
        <authorList>
            <person name="Liu Y."/>
            <person name="Lai Q."/>
            <person name="Shao Z."/>
        </authorList>
    </citation>
    <scope>NUCLEOTIDE SEQUENCE [LARGE SCALE GENOMIC DNA]</scope>
    <source>
        <strain evidence="3">BH195</strain>
    </source>
</reference>
<name>A0A432XYM7_9GAMM</name>
<comment type="caution">
    <text evidence="2">The sequence shown here is derived from an EMBL/GenBank/DDBJ whole genome shotgun (WGS) entry which is preliminary data.</text>
</comment>
<keyword evidence="1" id="KW-0472">Membrane</keyword>
<organism evidence="2 3">
    <name type="scientific">Pseudidiomarina halophila</name>
    <dbReference type="NCBI Taxonomy" id="1449799"/>
    <lineage>
        <taxon>Bacteria</taxon>
        <taxon>Pseudomonadati</taxon>
        <taxon>Pseudomonadota</taxon>
        <taxon>Gammaproteobacteria</taxon>
        <taxon>Alteromonadales</taxon>
        <taxon>Idiomarinaceae</taxon>
        <taxon>Pseudidiomarina</taxon>
    </lineage>
</organism>
<accession>A0A432XYM7</accession>
<sequence>MNKLAITDYLRWLSRHWLLLLIYFGSGIVLAYFYASHLPKIYRASVLFTLNPAVYQQGILREVDDTVLGINSAYASKALTRRPEVRVAFYASSPKFASLVSDELYRKQKNVRSTFDSYTDFEMFTRKYLHYYRFEYDESHIIHWHSYQLSNIKDELTTILESLEQSLLKEISEDLKFQIIILKELLNEDHIEDFSKIIAYQLTIAETRLKLITSKNFSLINIITGIEVNTGPVYPKKNWVIVTFLVFWIIIGVTGLNLYLLRKVEKST</sequence>
<keyword evidence="1" id="KW-1133">Transmembrane helix</keyword>
<evidence type="ECO:0000256" key="1">
    <source>
        <dbReference type="SAM" id="Phobius"/>
    </source>
</evidence>
<dbReference type="EMBL" id="PIPW01000001">
    <property type="protein sequence ID" value="RUO53865.1"/>
    <property type="molecule type" value="Genomic_DNA"/>
</dbReference>
<keyword evidence="3" id="KW-1185">Reference proteome</keyword>
<evidence type="ECO:0008006" key="4">
    <source>
        <dbReference type="Google" id="ProtNLM"/>
    </source>
</evidence>
<evidence type="ECO:0000313" key="3">
    <source>
        <dbReference type="Proteomes" id="UP000287198"/>
    </source>
</evidence>
<gene>
    <name evidence="2" type="ORF">CWI69_00015</name>
</gene>
<evidence type="ECO:0000313" key="2">
    <source>
        <dbReference type="EMBL" id="RUO53865.1"/>
    </source>
</evidence>
<feature type="transmembrane region" description="Helical" evidence="1">
    <location>
        <begin position="12"/>
        <end position="35"/>
    </location>
</feature>